<name>A0AA40EKX8_9PEZI</name>
<comment type="caution">
    <text evidence="2">The sequence shown here is derived from an EMBL/GenBank/DDBJ whole genome shotgun (WGS) entry which is preliminary data.</text>
</comment>
<feature type="region of interest" description="Disordered" evidence="1">
    <location>
        <begin position="34"/>
        <end position="71"/>
    </location>
</feature>
<keyword evidence="3" id="KW-1185">Reference proteome</keyword>
<evidence type="ECO:0000313" key="2">
    <source>
        <dbReference type="EMBL" id="KAK0741235.1"/>
    </source>
</evidence>
<dbReference type="AlphaFoldDB" id="A0AA40EKX8"/>
<dbReference type="Proteomes" id="UP001172155">
    <property type="component" value="Unassembled WGS sequence"/>
</dbReference>
<proteinExistence type="predicted"/>
<evidence type="ECO:0000256" key="1">
    <source>
        <dbReference type="SAM" id="MobiDB-lite"/>
    </source>
</evidence>
<dbReference type="EMBL" id="JAUKUD010000006">
    <property type="protein sequence ID" value="KAK0741235.1"/>
    <property type="molecule type" value="Genomic_DNA"/>
</dbReference>
<protein>
    <submittedName>
        <fullName evidence="2">Uncharacterized protein</fullName>
    </submittedName>
</protein>
<reference evidence="2" key="1">
    <citation type="submission" date="2023-06" db="EMBL/GenBank/DDBJ databases">
        <title>Genome-scale phylogeny and comparative genomics of the fungal order Sordariales.</title>
        <authorList>
            <consortium name="Lawrence Berkeley National Laboratory"/>
            <person name="Hensen N."/>
            <person name="Bonometti L."/>
            <person name="Westerberg I."/>
            <person name="Brannstrom I.O."/>
            <person name="Guillou S."/>
            <person name="Cros-Aarteil S."/>
            <person name="Calhoun S."/>
            <person name="Haridas S."/>
            <person name="Kuo A."/>
            <person name="Mondo S."/>
            <person name="Pangilinan J."/>
            <person name="Riley R."/>
            <person name="LaButti K."/>
            <person name="Andreopoulos B."/>
            <person name="Lipzen A."/>
            <person name="Chen C."/>
            <person name="Yanf M."/>
            <person name="Daum C."/>
            <person name="Ng V."/>
            <person name="Clum A."/>
            <person name="Steindorff A."/>
            <person name="Ohm R."/>
            <person name="Martin F."/>
            <person name="Silar P."/>
            <person name="Natvig D."/>
            <person name="Lalanne C."/>
            <person name="Gautier V."/>
            <person name="Ament-velasquez S.L."/>
            <person name="Kruys A."/>
            <person name="Hutchinson M.I."/>
            <person name="Powell A.J."/>
            <person name="Barry K."/>
            <person name="Miller A.N."/>
            <person name="Grigoriev I.V."/>
            <person name="Debuchy R."/>
            <person name="Gladieux P."/>
            <person name="Thoren M.H."/>
            <person name="Johannesson H."/>
        </authorList>
    </citation>
    <scope>NUCLEOTIDE SEQUENCE</scope>
    <source>
        <strain evidence="2">SMH3187-1</strain>
    </source>
</reference>
<gene>
    <name evidence="2" type="ORF">B0T18DRAFT_491677</name>
</gene>
<organism evidence="2 3">
    <name type="scientific">Schizothecium vesticola</name>
    <dbReference type="NCBI Taxonomy" id="314040"/>
    <lineage>
        <taxon>Eukaryota</taxon>
        <taxon>Fungi</taxon>
        <taxon>Dikarya</taxon>
        <taxon>Ascomycota</taxon>
        <taxon>Pezizomycotina</taxon>
        <taxon>Sordariomycetes</taxon>
        <taxon>Sordariomycetidae</taxon>
        <taxon>Sordariales</taxon>
        <taxon>Schizotheciaceae</taxon>
        <taxon>Schizothecium</taxon>
    </lineage>
</organism>
<sequence>MGGPRRGGMRVAVPMICMSRARPPALECQWPANPPGAWTGDNNTDRDPEISSSLRAGHRMDGSSQATSSGGGCGVGLKTWSALIGLIAARFRTTSHYGLAREDKANHERTVIVVLCLQNSRDALVWLSRRPSGPAQDRPCRLGIHREAFAGVRELISKRHPSLAGRLVAAGEELVRLASHGGAAAVCEGVRIQRSLRRLLIPGVIDRNSEFYGGNTEVLTGTPGLQLGEPQAGSSES</sequence>
<accession>A0AA40EKX8</accession>
<evidence type="ECO:0000313" key="3">
    <source>
        <dbReference type="Proteomes" id="UP001172155"/>
    </source>
</evidence>